<gene>
    <name evidence="1" type="ORF">CAE01nite_23180</name>
</gene>
<name>A0A512DDP7_9CELL</name>
<accession>A0A512DDP7</accession>
<dbReference type="AlphaFoldDB" id="A0A512DDP7"/>
<dbReference type="OrthoDB" id="9790012at2"/>
<organism evidence="1 2">
    <name type="scientific">Cellulomonas aerilata</name>
    <dbReference type="NCBI Taxonomy" id="515326"/>
    <lineage>
        <taxon>Bacteria</taxon>
        <taxon>Bacillati</taxon>
        <taxon>Actinomycetota</taxon>
        <taxon>Actinomycetes</taxon>
        <taxon>Micrococcales</taxon>
        <taxon>Cellulomonadaceae</taxon>
        <taxon>Cellulomonas</taxon>
    </lineage>
</organism>
<keyword evidence="2" id="KW-1185">Reference proteome</keyword>
<comment type="caution">
    <text evidence="1">The sequence shown here is derived from an EMBL/GenBank/DDBJ whole genome shotgun (WGS) entry which is preliminary data.</text>
</comment>
<dbReference type="InterPro" id="IPR010430">
    <property type="entry name" value="DUF1028"/>
</dbReference>
<dbReference type="SUPFAM" id="SSF56235">
    <property type="entry name" value="N-terminal nucleophile aminohydrolases (Ntn hydrolases)"/>
    <property type="match status" value="1"/>
</dbReference>
<protein>
    <submittedName>
        <fullName evidence="1">Uncharacterized protein</fullName>
    </submittedName>
</protein>
<sequence>MTFSLVARDDDGRTFGAATASKYLAVGATVPAVAAGVGALVTQAHTNVLYREAGLAMLRDGRTAVRTVELLVADDPGRDLRQVAVVAASGAPAAWTGRGCSAVAGHVVGDSCVAVGNLLTGADVLVAMTTAFEATTGTLARRLLAGLAAGDAAGGDRRGRQSAALVVAAGEGVVHLRTPARVDLRVDDHPAPVAELTRLLGRHETLVGEPDPDSALPLRGETAAEVEALLAALPAVLVPDRGPSRGPTRDPDPLPDRLAAWARTENLEHRVLPEAVDRRLLDELRGQVRGVVAGAP</sequence>
<reference evidence="1 2" key="1">
    <citation type="submission" date="2019-07" db="EMBL/GenBank/DDBJ databases">
        <title>Whole genome shotgun sequence of Cellulomonas aerilata NBRC 106308.</title>
        <authorList>
            <person name="Hosoyama A."/>
            <person name="Uohara A."/>
            <person name="Ohji S."/>
            <person name="Ichikawa N."/>
        </authorList>
    </citation>
    <scope>NUCLEOTIDE SEQUENCE [LARGE SCALE GENOMIC DNA]</scope>
    <source>
        <strain evidence="1 2">NBRC 106308</strain>
    </source>
</reference>
<dbReference type="PANTHER" id="PTHR39328">
    <property type="entry name" value="BLL2871 PROTEIN"/>
    <property type="match status" value="1"/>
</dbReference>
<dbReference type="RefSeq" id="WP_146904469.1">
    <property type="nucleotide sequence ID" value="NZ_BAAARM010000004.1"/>
</dbReference>
<dbReference type="Proteomes" id="UP000321181">
    <property type="component" value="Unassembled WGS sequence"/>
</dbReference>
<evidence type="ECO:0000313" key="1">
    <source>
        <dbReference type="EMBL" id="GEO34593.1"/>
    </source>
</evidence>
<dbReference type="EMBL" id="BJYY01000014">
    <property type="protein sequence ID" value="GEO34593.1"/>
    <property type="molecule type" value="Genomic_DNA"/>
</dbReference>
<dbReference type="Pfam" id="PF06267">
    <property type="entry name" value="DUF1028"/>
    <property type="match status" value="1"/>
</dbReference>
<dbReference type="InterPro" id="IPR029055">
    <property type="entry name" value="Ntn_hydrolases_N"/>
</dbReference>
<proteinExistence type="predicted"/>
<dbReference type="Gene3D" id="3.60.20.10">
    <property type="entry name" value="Glutamine Phosphoribosylpyrophosphate, subunit 1, domain 1"/>
    <property type="match status" value="1"/>
</dbReference>
<evidence type="ECO:0000313" key="2">
    <source>
        <dbReference type="Proteomes" id="UP000321181"/>
    </source>
</evidence>
<dbReference type="PANTHER" id="PTHR39328:SF1">
    <property type="entry name" value="BLL2871 PROTEIN"/>
    <property type="match status" value="1"/>
</dbReference>